<evidence type="ECO:0000313" key="1">
    <source>
        <dbReference type="EMBL" id="MDI5832631.1"/>
    </source>
</evidence>
<keyword evidence="2" id="KW-1185">Reference proteome</keyword>
<dbReference type="Proteomes" id="UP001159075">
    <property type="component" value="Unassembled WGS sequence"/>
</dbReference>
<dbReference type="EMBL" id="JAOTLW010000013">
    <property type="protein sequence ID" value="MDI5832631.1"/>
    <property type="molecule type" value="Genomic_DNA"/>
</dbReference>
<protein>
    <submittedName>
        <fullName evidence="1">Uncharacterized protein</fullName>
    </submittedName>
</protein>
<sequence length="353" mass="40407">MSENDNALLDRYYEVCYSVVDIALRRDYIAHYKGTPFDTSSAEHSRFVAEVLEDYFAHQGRESGLYLAPNAKGEMRTMALDENLNLLIDLERGFVPFHEDYELADPLNYEQGIDYSDDYATIKEGCPEIYKPIKIGNYGYQESDWERGNSIFEFTVKLFEQAQKLAPHVFEVIKNTENNPKEYISEAICVIIKCGFTVEPSILRRYEIKDYLYVSSLLEGDNPKLGVQYLEQMAFNDSGNTNVQAAGYILHRMALYTIHSKNTSAKTVTDSLINNSFNLLKIYDDLKSELTLMNSSDSRKKVFENAITAFEKCEIFEAFQSQTIQFALNSVIDSLESNTSKENDNSSHFELSL</sequence>
<gene>
    <name evidence="1" type="ORF">ODY93_13710</name>
</gene>
<proteinExistence type="predicted"/>
<dbReference type="RefSeq" id="WP_282679602.1">
    <property type="nucleotide sequence ID" value="NZ_CP106875.1"/>
</dbReference>
<reference evidence="1 2" key="1">
    <citation type="submission" date="2022-09" db="EMBL/GenBank/DDBJ databases">
        <title>The outer-membrane cytochrome OmcA is essential for infection of Shewanella oneidensis by a zebrafish-associated bacteriophage.</title>
        <authorList>
            <person name="Grenfell A.W."/>
            <person name="Intile P."/>
            <person name="Mcfarlane J."/>
            <person name="Leung D."/>
            <person name="Abdalla K."/>
            <person name="Wold M."/>
            <person name="Kees E."/>
            <person name="Gralnick J."/>
        </authorList>
    </citation>
    <scope>NUCLEOTIDE SEQUENCE [LARGE SCALE GENOMIC DNA]</scope>
    <source>
        <strain evidence="1 2">NF-5</strain>
    </source>
</reference>
<evidence type="ECO:0000313" key="2">
    <source>
        <dbReference type="Proteomes" id="UP001159075"/>
    </source>
</evidence>
<organism evidence="1 2">
    <name type="scientific">Shewanella xiamenensis</name>
    <dbReference type="NCBI Taxonomy" id="332186"/>
    <lineage>
        <taxon>Bacteria</taxon>
        <taxon>Pseudomonadati</taxon>
        <taxon>Pseudomonadota</taxon>
        <taxon>Gammaproteobacteria</taxon>
        <taxon>Alteromonadales</taxon>
        <taxon>Shewanellaceae</taxon>
        <taxon>Shewanella</taxon>
    </lineage>
</organism>
<comment type="caution">
    <text evidence="1">The sequence shown here is derived from an EMBL/GenBank/DDBJ whole genome shotgun (WGS) entry which is preliminary data.</text>
</comment>
<name>A0ABT6UGJ9_9GAMM</name>
<accession>A0ABT6UGJ9</accession>